<dbReference type="InterPro" id="IPR003661">
    <property type="entry name" value="HisK_dim/P_dom"/>
</dbReference>
<evidence type="ECO:0000256" key="3">
    <source>
        <dbReference type="ARBA" id="ARBA00022553"/>
    </source>
</evidence>
<dbReference type="SMART" id="SM00387">
    <property type="entry name" value="HATPase_c"/>
    <property type="match status" value="1"/>
</dbReference>
<dbReference type="Pfam" id="PF00512">
    <property type="entry name" value="HisKA"/>
    <property type="match status" value="1"/>
</dbReference>
<keyword evidence="7" id="KW-0067">ATP-binding</keyword>
<gene>
    <name evidence="11" type="ORF">C7R54_24315</name>
</gene>
<dbReference type="CDD" id="cd00130">
    <property type="entry name" value="PAS"/>
    <property type="match status" value="1"/>
</dbReference>
<name>A0A4Q1HDW4_9BURK</name>
<evidence type="ECO:0000256" key="5">
    <source>
        <dbReference type="ARBA" id="ARBA00022741"/>
    </source>
</evidence>
<keyword evidence="8" id="KW-0902">Two-component regulatory system</keyword>
<dbReference type="InterPro" id="IPR036097">
    <property type="entry name" value="HisK_dim/P_sf"/>
</dbReference>
<dbReference type="Gene3D" id="3.30.565.10">
    <property type="entry name" value="Histidine kinase-like ATPase, C-terminal domain"/>
    <property type="match status" value="1"/>
</dbReference>
<dbReference type="Gene3D" id="3.30.450.20">
    <property type="entry name" value="PAS domain"/>
    <property type="match status" value="1"/>
</dbReference>
<feature type="domain" description="Histidine kinase" evidence="9">
    <location>
        <begin position="197"/>
        <end position="413"/>
    </location>
</feature>
<dbReference type="InterPro" id="IPR000014">
    <property type="entry name" value="PAS"/>
</dbReference>
<reference evidence="11 12" key="1">
    <citation type="journal article" date="2017" name="Int. J. Syst. Evol. Microbiol.">
        <title>Achromobacter aloeverae sp. nov., isolated from the root of Aloe vera (L.) Burm.f.</title>
        <authorList>
            <person name="Kuncharoen N."/>
            <person name="Muramatsu Y."/>
            <person name="Shibata C."/>
            <person name="Kamakura Y."/>
            <person name="Nakagawa Y."/>
            <person name="Tanasupawat S."/>
        </authorList>
    </citation>
    <scope>NUCLEOTIDE SEQUENCE [LARGE SCALE GENOMIC DNA]</scope>
    <source>
        <strain evidence="11 12">AVA-1</strain>
    </source>
</reference>
<evidence type="ECO:0000259" key="9">
    <source>
        <dbReference type="PROSITE" id="PS50109"/>
    </source>
</evidence>
<evidence type="ECO:0000256" key="1">
    <source>
        <dbReference type="ARBA" id="ARBA00000085"/>
    </source>
</evidence>
<sequence>MMVSRGECGAMSPVDNIDKNAVVATSVSRHNARKGPRKAAVVPVGATLPGHVALHDGTQLHGLLELLPFAVLRIGPHGRILQSNAAADALLGYGADALAGMSVETLIPGLKIRAPTSGQATAVANNQPARSAPSGMARCADGSEIPVTVITAPLSPAMQSDVVMTIIDQSQQYELELNKRVLAHMTRVSTLGQLAGSLAHELNQPLTAILSNVQTAQRLMASPAWNPTEIREILNDLVKDNHRASEVLRKVRLLVKEGPPEREPVSLGGVMQDVALLMHSAAIVRGIRLSLNIAPDLPPVCGDRVQLEQVVLNLVLNAFDALASRPPADRLVTIDAEPGEQNMVRVVVRDRGCGFSGDVLQSIFKPYFTSKREGLGLGLWISLSIVEKHGGRIWAEHNQGQGAAIFFTVPSMGAISPSAAEKA</sequence>
<dbReference type="NCBIfam" id="TIGR00229">
    <property type="entry name" value="sensory_box"/>
    <property type="match status" value="1"/>
</dbReference>
<protein>
    <recommendedName>
        <fullName evidence="2">histidine kinase</fullName>
        <ecNumber evidence="2">2.7.13.3</ecNumber>
    </recommendedName>
</protein>
<dbReference type="GO" id="GO:0005524">
    <property type="term" value="F:ATP binding"/>
    <property type="evidence" value="ECO:0007669"/>
    <property type="project" value="UniProtKB-KW"/>
</dbReference>
<evidence type="ECO:0000313" key="11">
    <source>
        <dbReference type="EMBL" id="RXN84506.1"/>
    </source>
</evidence>
<dbReference type="InterPro" id="IPR005467">
    <property type="entry name" value="His_kinase_dom"/>
</dbReference>
<dbReference type="Proteomes" id="UP000290849">
    <property type="component" value="Unassembled WGS sequence"/>
</dbReference>
<keyword evidence="4" id="KW-0808">Transferase</keyword>
<keyword evidence="12" id="KW-1185">Reference proteome</keyword>
<keyword evidence="6 11" id="KW-0418">Kinase</keyword>
<proteinExistence type="predicted"/>
<dbReference type="AlphaFoldDB" id="A0A4Q1HDW4"/>
<evidence type="ECO:0000259" key="10">
    <source>
        <dbReference type="PROSITE" id="PS50112"/>
    </source>
</evidence>
<dbReference type="CDD" id="cd00082">
    <property type="entry name" value="HisKA"/>
    <property type="match status" value="1"/>
</dbReference>
<evidence type="ECO:0000256" key="2">
    <source>
        <dbReference type="ARBA" id="ARBA00012438"/>
    </source>
</evidence>
<dbReference type="SMART" id="SM00091">
    <property type="entry name" value="PAS"/>
    <property type="match status" value="1"/>
</dbReference>
<dbReference type="OrthoDB" id="8559580at2"/>
<evidence type="ECO:0000256" key="4">
    <source>
        <dbReference type="ARBA" id="ARBA00022679"/>
    </source>
</evidence>
<evidence type="ECO:0000256" key="8">
    <source>
        <dbReference type="ARBA" id="ARBA00023012"/>
    </source>
</evidence>
<dbReference type="GO" id="GO:0000155">
    <property type="term" value="F:phosphorelay sensor kinase activity"/>
    <property type="evidence" value="ECO:0007669"/>
    <property type="project" value="InterPro"/>
</dbReference>
<dbReference type="SMART" id="SM00388">
    <property type="entry name" value="HisKA"/>
    <property type="match status" value="1"/>
</dbReference>
<dbReference type="Gene3D" id="1.10.287.130">
    <property type="match status" value="1"/>
</dbReference>
<evidence type="ECO:0000256" key="7">
    <source>
        <dbReference type="ARBA" id="ARBA00022840"/>
    </source>
</evidence>
<evidence type="ECO:0000313" key="12">
    <source>
        <dbReference type="Proteomes" id="UP000290849"/>
    </source>
</evidence>
<comment type="catalytic activity">
    <reaction evidence="1">
        <text>ATP + protein L-histidine = ADP + protein N-phospho-L-histidine.</text>
        <dbReference type="EC" id="2.7.13.3"/>
    </reaction>
</comment>
<dbReference type="InterPro" id="IPR004358">
    <property type="entry name" value="Sig_transdc_His_kin-like_C"/>
</dbReference>
<dbReference type="PROSITE" id="PS50109">
    <property type="entry name" value="HIS_KIN"/>
    <property type="match status" value="1"/>
</dbReference>
<dbReference type="EMBL" id="PYAL01000008">
    <property type="protein sequence ID" value="RXN84506.1"/>
    <property type="molecule type" value="Genomic_DNA"/>
</dbReference>
<dbReference type="PANTHER" id="PTHR43065">
    <property type="entry name" value="SENSOR HISTIDINE KINASE"/>
    <property type="match status" value="1"/>
</dbReference>
<dbReference type="PROSITE" id="PS50112">
    <property type="entry name" value="PAS"/>
    <property type="match status" value="1"/>
</dbReference>
<accession>A0A4Q1HDW4</accession>
<dbReference type="SUPFAM" id="SSF55785">
    <property type="entry name" value="PYP-like sensor domain (PAS domain)"/>
    <property type="match status" value="1"/>
</dbReference>
<dbReference type="PRINTS" id="PR00344">
    <property type="entry name" value="BCTRLSENSOR"/>
</dbReference>
<dbReference type="SUPFAM" id="SSF55874">
    <property type="entry name" value="ATPase domain of HSP90 chaperone/DNA topoisomerase II/histidine kinase"/>
    <property type="match status" value="1"/>
</dbReference>
<comment type="caution">
    <text evidence="11">The sequence shown here is derived from an EMBL/GenBank/DDBJ whole genome shotgun (WGS) entry which is preliminary data.</text>
</comment>
<dbReference type="PANTHER" id="PTHR43065:SF10">
    <property type="entry name" value="PEROXIDE STRESS-ACTIVATED HISTIDINE KINASE MAK3"/>
    <property type="match status" value="1"/>
</dbReference>
<organism evidence="11 12">
    <name type="scientific">Achromobacter aloeverae</name>
    <dbReference type="NCBI Taxonomy" id="1750518"/>
    <lineage>
        <taxon>Bacteria</taxon>
        <taxon>Pseudomonadati</taxon>
        <taxon>Pseudomonadota</taxon>
        <taxon>Betaproteobacteria</taxon>
        <taxon>Burkholderiales</taxon>
        <taxon>Alcaligenaceae</taxon>
        <taxon>Achromobacter</taxon>
    </lineage>
</organism>
<dbReference type="InterPro" id="IPR003594">
    <property type="entry name" value="HATPase_dom"/>
</dbReference>
<keyword evidence="3" id="KW-0597">Phosphoprotein</keyword>
<dbReference type="InterPro" id="IPR035965">
    <property type="entry name" value="PAS-like_dom_sf"/>
</dbReference>
<evidence type="ECO:0000256" key="6">
    <source>
        <dbReference type="ARBA" id="ARBA00022777"/>
    </source>
</evidence>
<feature type="domain" description="PAS" evidence="10">
    <location>
        <begin position="56"/>
        <end position="108"/>
    </location>
</feature>
<dbReference type="SUPFAM" id="SSF47384">
    <property type="entry name" value="Homodimeric domain of signal transducing histidine kinase"/>
    <property type="match status" value="1"/>
</dbReference>
<keyword evidence="5" id="KW-0547">Nucleotide-binding</keyword>
<dbReference type="EC" id="2.7.13.3" evidence="2"/>
<dbReference type="InterPro" id="IPR036890">
    <property type="entry name" value="HATPase_C_sf"/>
</dbReference>
<dbReference type="Pfam" id="PF02518">
    <property type="entry name" value="HATPase_c"/>
    <property type="match status" value="1"/>
</dbReference>